<dbReference type="EMBL" id="LBTJ01000011">
    <property type="protein sequence ID" value="KKQ38384.1"/>
    <property type="molecule type" value="Genomic_DNA"/>
</dbReference>
<accession>A0A0G0JNB6</accession>
<feature type="transmembrane region" description="Helical" evidence="1">
    <location>
        <begin position="64"/>
        <end position="95"/>
    </location>
</feature>
<feature type="transmembrane region" description="Helical" evidence="1">
    <location>
        <begin position="180"/>
        <end position="209"/>
    </location>
</feature>
<organism evidence="2 3">
    <name type="scientific">Candidatus Roizmanbacteria bacterium GW2011_GWA2_37_7</name>
    <dbReference type="NCBI Taxonomy" id="1618481"/>
    <lineage>
        <taxon>Bacteria</taxon>
        <taxon>Candidatus Roizmaniibacteriota</taxon>
    </lineage>
</organism>
<comment type="caution">
    <text evidence="2">The sequence shown here is derived from an EMBL/GenBank/DDBJ whole genome shotgun (WGS) entry which is preliminary data.</text>
</comment>
<proteinExistence type="predicted"/>
<feature type="transmembrane region" description="Helical" evidence="1">
    <location>
        <begin position="292"/>
        <end position="319"/>
    </location>
</feature>
<reference evidence="2 3" key="1">
    <citation type="journal article" date="2015" name="Nature">
        <title>rRNA introns, odd ribosomes, and small enigmatic genomes across a large radiation of phyla.</title>
        <authorList>
            <person name="Brown C.T."/>
            <person name="Hug L.A."/>
            <person name="Thomas B.C."/>
            <person name="Sharon I."/>
            <person name="Castelle C.J."/>
            <person name="Singh A."/>
            <person name="Wilkins M.J."/>
            <person name="Williams K.H."/>
            <person name="Banfield J.F."/>
        </authorList>
    </citation>
    <scope>NUCLEOTIDE SEQUENCE [LARGE SCALE GENOMIC DNA]</scope>
</reference>
<feature type="transmembrane region" description="Helical" evidence="1">
    <location>
        <begin position="147"/>
        <end position="168"/>
    </location>
</feature>
<name>A0A0G0JNB6_9BACT</name>
<sequence length="537" mass="61216">MLVMMPSGSNICMNGHCGYHFWGIHSHDSMWHLEIAAVAFKSYPFLVPTFAGSVLSGYNILMDLIVFVISLAGIPPIIMLFKIVPIIWFVLYTLIAITFSQKLKDSLLFIAITLFFLYFADHFGYILQLYYDGSIFKGSQSFGLQSMTALLNTQFALTLPIIMAQLILLKLQKFTFKNSLIMSVLVFFSMGLKFYGGIASLILAGFYVIDFFIQKKNFIRVLQQGSIILVGTLLSIIIFYNPFQATQSRSIFTISPFATVHSVIEAPDMVYLPDMVNARYFLYEHGWSPRLLYIELLSTALYMVINFGTRIFGVMYIIGKIIAKKAKRIEIYILLTVFLMSALSVLLIQKGDWWNTVQFGYYGIFLSTFLLAIFIYDVIIHFKKVGIVIVVVIVIFTIPGTLRTISSFSSTDTLYISRQEIQAMEFLKKQPDGIVLNSFEAKEGYPFLDYRTSGYVAAFTGKQLYLAHLGPLNIIGVDFKKRLARVLGNDCSVFEEVDYIYYVKEHDGKLLESCLDVVDNDFLKVFENSQVRIFKRK</sequence>
<evidence type="ECO:0000313" key="3">
    <source>
        <dbReference type="Proteomes" id="UP000034471"/>
    </source>
</evidence>
<keyword evidence="1" id="KW-0472">Membrane</keyword>
<feature type="transmembrane region" description="Helical" evidence="1">
    <location>
        <begin position="360"/>
        <end position="378"/>
    </location>
</feature>
<dbReference type="AlphaFoldDB" id="A0A0G0JNB6"/>
<dbReference type="PATRIC" id="fig|1618481.3.peg.316"/>
<keyword evidence="1" id="KW-1133">Transmembrane helix</keyword>
<gene>
    <name evidence="2" type="ORF">US54_C0011G0005</name>
</gene>
<dbReference type="Proteomes" id="UP000034471">
    <property type="component" value="Unassembled WGS sequence"/>
</dbReference>
<protein>
    <submittedName>
        <fullName evidence="2">Uncharacterized protein</fullName>
    </submittedName>
</protein>
<feature type="transmembrane region" description="Helical" evidence="1">
    <location>
        <begin position="221"/>
        <end position="240"/>
    </location>
</feature>
<feature type="transmembrane region" description="Helical" evidence="1">
    <location>
        <begin position="331"/>
        <end position="348"/>
    </location>
</feature>
<evidence type="ECO:0000313" key="2">
    <source>
        <dbReference type="EMBL" id="KKQ38384.1"/>
    </source>
</evidence>
<feature type="transmembrane region" description="Helical" evidence="1">
    <location>
        <begin position="107"/>
        <end position="127"/>
    </location>
</feature>
<evidence type="ECO:0000256" key="1">
    <source>
        <dbReference type="SAM" id="Phobius"/>
    </source>
</evidence>
<feature type="transmembrane region" description="Helical" evidence="1">
    <location>
        <begin position="252"/>
        <end position="272"/>
    </location>
</feature>
<keyword evidence="1" id="KW-0812">Transmembrane</keyword>
<feature type="transmembrane region" description="Helical" evidence="1">
    <location>
        <begin position="385"/>
        <end position="402"/>
    </location>
</feature>